<evidence type="ECO:0000313" key="2">
    <source>
        <dbReference type="Proteomes" id="UP000703269"/>
    </source>
</evidence>
<evidence type="ECO:0000313" key="1">
    <source>
        <dbReference type="EMBL" id="GJE92784.1"/>
    </source>
</evidence>
<proteinExistence type="predicted"/>
<accession>A0A9P3LFM1</accession>
<reference evidence="1 2" key="1">
    <citation type="submission" date="2021-08" db="EMBL/GenBank/DDBJ databases">
        <title>Draft Genome Sequence of Phanerochaete sordida strain YK-624.</title>
        <authorList>
            <person name="Mori T."/>
            <person name="Dohra H."/>
            <person name="Suzuki T."/>
            <person name="Kawagishi H."/>
            <person name="Hirai H."/>
        </authorList>
    </citation>
    <scope>NUCLEOTIDE SEQUENCE [LARGE SCALE GENOMIC DNA]</scope>
    <source>
        <strain evidence="1 2">YK-624</strain>
    </source>
</reference>
<keyword evidence="2" id="KW-1185">Reference proteome</keyword>
<protein>
    <submittedName>
        <fullName evidence="1">Uncharacterized protein</fullName>
    </submittedName>
</protein>
<dbReference type="Proteomes" id="UP000703269">
    <property type="component" value="Unassembled WGS sequence"/>
</dbReference>
<dbReference type="OrthoDB" id="10334235at2759"/>
<gene>
    <name evidence="1" type="ORF">PsYK624_089410</name>
</gene>
<name>A0A9P3LFM1_9APHY</name>
<organism evidence="1 2">
    <name type="scientific">Phanerochaete sordida</name>
    <dbReference type="NCBI Taxonomy" id="48140"/>
    <lineage>
        <taxon>Eukaryota</taxon>
        <taxon>Fungi</taxon>
        <taxon>Dikarya</taxon>
        <taxon>Basidiomycota</taxon>
        <taxon>Agaricomycotina</taxon>
        <taxon>Agaricomycetes</taxon>
        <taxon>Polyporales</taxon>
        <taxon>Phanerochaetaceae</taxon>
        <taxon>Phanerochaete</taxon>
    </lineage>
</organism>
<sequence length="163" mass="18188">MRIGLPFRSAPSTEFTQPHLDGLQYVWKRVAEHVVDRGDTYKREGFNGMHDESRVIDADRYADLRVSHDMLSMERDGLTAALGEPASLTAELVSRAYTYKSKAKMLYKNVLKALETAEKQPLPALSPPNALGLFRFPSESATSVTLTDSSVYGSHLDLLKSRL</sequence>
<comment type="caution">
    <text evidence="1">The sequence shown here is derived from an EMBL/GenBank/DDBJ whole genome shotgun (WGS) entry which is preliminary data.</text>
</comment>
<dbReference type="EMBL" id="BPQB01000028">
    <property type="protein sequence ID" value="GJE92784.1"/>
    <property type="molecule type" value="Genomic_DNA"/>
</dbReference>
<dbReference type="AlphaFoldDB" id="A0A9P3LFM1"/>